<evidence type="ECO:0000313" key="1">
    <source>
        <dbReference type="EMBL" id="KWV48471.1"/>
    </source>
</evidence>
<dbReference type="EMBL" id="LNCU01000107">
    <property type="protein sequence ID" value="KWV48471.1"/>
    <property type="molecule type" value="Genomic_DNA"/>
</dbReference>
<gene>
    <name evidence="1" type="ORF">AS156_18530</name>
</gene>
<keyword evidence="2" id="KW-1185">Reference proteome</keyword>
<reference evidence="1 2" key="1">
    <citation type="submission" date="2015-11" db="EMBL/GenBank/DDBJ databases">
        <title>Draft Genome Sequence of the Strain BR 10303 (Bradyrhizobium sp.) isolated from nodules of Centrolobium paraense.</title>
        <authorList>
            <person name="Zelli J.E."/>
            <person name="Simoes-Araujo J.L."/>
            <person name="Barauna A.C."/>
            <person name="Silva K."/>
        </authorList>
    </citation>
    <scope>NUCLEOTIDE SEQUENCE [LARGE SCALE GENOMIC DNA]</scope>
    <source>
        <strain evidence="1 2">BR 10303</strain>
    </source>
</reference>
<dbReference type="AlphaFoldDB" id="A0A125Q6N7"/>
<accession>A0A125Q6N7</accession>
<organism evidence="1 2">
    <name type="scientific">Bradyrhizobium macuxiense</name>
    <dbReference type="NCBI Taxonomy" id="1755647"/>
    <lineage>
        <taxon>Bacteria</taxon>
        <taxon>Pseudomonadati</taxon>
        <taxon>Pseudomonadota</taxon>
        <taxon>Alphaproteobacteria</taxon>
        <taxon>Hyphomicrobiales</taxon>
        <taxon>Nitrobacteraceae</taxon>
        <taxon>Bradyrhizobium</taxon>
    </lineage>
</organism>
<comment type="caution">
    <text evidence="1">The sequence shown here is derived from an EMBL/GenBank/DDBJ whole genome shotgun (WGS) entry which is preliminary data.</text>
</comment>
<protein>
    <submittedName>
        <fullName evidence="1">Uncharacterized protein</fullName>
    </submittedName>
</protein>
<evidence type="ECO:0000313" key="2">
    <source>
        <dbReference type="Proteomes" id="UP000057737"/>
    </source>
</evidence>
<name>A0A125Q6N7_9BRAD</name>
<dbReference type="Proteomes" id="UP000057737">
    <property type="component" value="Unassembled WGS sequence"/>
</dbReference>
<proteinExistence type="predicted"/>
<sequence>MWIASVIPDGIIMIISKKVIPVGMVLLFASPAWAGGIKNFLRPLSVSTAKSTGCTGGGIPTCPRTIQGALLTDDQVKTIQQWHSENVEAAKSQLAK</sequence>